<dbReference type="PROSITE" id="PS50837">
    <property type="entry name" value="NACHT"/>
    <property type="match status" value="1"/>
</dbReference>
<dbReference type="PANTHER" id="PTHR44791:SF1">
    <property type="entry name" value="TELOMERASE PROTEIN COMPONENT 1"/>
    <property type="match status" value="1"/>
</dbReference>
<organism evidence="2 3">
    <name type="scientific">Hucho hucho</name>
    <name type="common">huchen</name>
    <dbReference type="NCBI Taxonomy" id="62062"/>
    <lineage>
        <taxon>Eukaryota</taxon>
        <taxon>Metazoa</taxon>
        <taxon>Chordata</taxon>
        <taxon>Craniata</taxon>
        <taxon>Vertebrata</taxon>
        <taxon>Euteleostomi</taxon>
        <taxon>Actinopterygii</taxon>
        <taxon>Neopterygii</taxon>
        <taxon>Teleostei</taxon>
        <taxon>Protacanthopterygii</taxon>
        <taxon>Salmoniformes</taxon>
        <taxon>Salmonidae</taxon>
        <taxon>Salmoninae</taxon>
        <taxon>Hucho</taxon>
    </lineage>
</organism>
<keyword evidence="3" id="KW-1185">Reference proteome</keyword>
<reference evidence="2" key="2">
    <citation type="submission" date="2025-08" db="UniProtKB">
        <authorList>
            <consortium name="Ensembl"/>
        </authorList>
    </citation>
    <scope>IDENTIFICATION</scope>
</reference>
<protein>
    <recommendedName>
        <fullName evidence="1">NACHT domain-containing protein</fullName>
    </recommendedName>
</protein>
<dbReference type="GO" id="GO:0070034">
    <property type="term" value="F:telomerase RNA binding"/>
    <property type="evidence" value="ECO:0007669"/>
    <property type="project" value="TreeGrafter"/>
</dbReference>
<dbReference type="GO" id="GO:0005697">
    <property type="term" value="C:telomerase holoenzyme complex"/>
    <property type="evidence" value="ECO:0007669"/>
    <property type="project" value="TreeGrafter"/>
</dbReference>
<dbReference type="STRING" id="62062.ENSHHUP00000008216"/>
<dbReference type="PANTHER" id="PTHR44791">
    <property type="entry name" value="TELOMERASE PROTEIN COMPONENT 1 TEP1"/>
    <property type="match status" value="1"/>
</dbReference>
<accession>A0A4W5K866</accession>
<dbReference type="SUPFAM" id="SSF52540">
    <property type="entry name" value="P-loop containing nucleoside triphosphate hydrolases"/>
    <property type="match status" value="1"/>
</dbReference>
<proteinExistence type="predicted"/>
<dbReference type="Pfam" id="PF05729">
    <property type="entry name" value="NACHT"/>
    <property type="match status" value="1"/>
</dbReference>
<dbReference type="InterPro" id="IPR007111">
    <property type="entry name" value="NACHT_NTPase"/>
</dbReference>
<dbReference type="Ensembl" id="ENSHHUT00000008459.1">
    <property type="protein sequence ID" value="ENSHHUP00000008216.1"/>
    <property type="gene ID" value="ENSHHUG00000005043.1"/>
</dbReference>
<dbReference type="InterPro" id="IPR052652">
    <property type="entry name" value="Telomerase_Complex_Comp"/>
</dbReference>
<dbReference type="Gene3D" id="3.40.50.300">
    <property type="entry name" value="P-loop containing nucleotide triphosphate hydrolases"/>
    <property type="match status" value="1"/>
</dbReference>
<feature type="domain" description="NACHT" evidence="1">
    <location>
        <begin position="1"/>
        <end position="205"/>
    </location>
</feature>
<sequence length="397" mass="43895">MVLLEGAPGEGKTVFMAALANALRTPTKSQKTPRGDVISYSTAATQSACTVENLLRCLVQWLRRGNEKEDLPLPSSYKDLLTEFHSQLSDTRKDQSLVLLVDGAEHVQDGTGQLTSDWIPQHLPQGVSLVLSVTSTSALLRVLTKRKWAALFPLGQLSLPDRKEIVQKELGVYGKKLSDSAFNNQLQTLLMKKGAVSPLYLHLACEDLRNFASFEKMKESLQALPPSLSELVQHSLSRLQSQYREVGLGWALAALTVSTTGLRERDLYAILNMCNGLTSGGEKATWQDMLHLARKPVKRVPMATFSHVVRSLQSLIDPSRCYGPDDLLALTNPEVRLAFKKELLLPGEADWTRAHILLAAHLWVLADPQGTFKFLHCESSSILNLPFHLVSDTSSSF</sequence>
<evidence type="ECO:0000313" key="3">
    <source>
        <dbReference type="Proteomes" id="UP000314982"/>
    </source>
</evidence>
<dbReference type="GO" id="GO:0003720">
    <property type="term" value="F:telomerase activity"/>
    <property type="evidence" value="ECO:0007669"/>
    <property type="project" value="TreeGrafter"/>
</dbReference>
<reference evidence="3" key="1">
    <citation type="submission" date="2018-06" db="EMBL/GenBank/DDBJ databases">
        <title>Genome assembly of Danube salmon.</title>
        <authorList>
            <person name="Macqueen D.J."/>
            <person name="Gundappa M.K."/>
        </authorList>
    </citation>
    <scope>NUCLEOTIDE SEQUENCE [LARGE SCALE GENOMIC DNA]</scope>
</reference>
<name>A0A4W5K866_9TELE</name>
<evidence type="ECO:0000313" key="2">
    <source>
        <dbReference type="Ensembl" id="ENSHHUP00000008216.1"/>
    </source>
</evidence>
<dbReference type="Proteomes" id="UP000314982">
    <property type="component" value="Unassembled WGS sequence"/>
</dbReference>
<dbReference type="AlphaFoldDB" id="A0A4W5K866"/>
<evidence type="ECO:0000259" key="1">
    <source>
        <dbReference type="PROSITE" id="PS50837"/>
    </source>
</evidence>
<dbReference type="GO" id="GO:0000722">
    <property type="term" value="P:telomere maintenance via recombination"/>
    <property type="evidence" value="ECO:0007669"/>
    <property type="project" value="TreeGrafter"/>
</dbReference>
<dbReference type="InterPro" id="IPR027417">
    <property type="entry name" value="P-loop_NTPase"/>
</dbReference>
<reference evidence="2" key="3">
    <citation type="submission" date="2025-09" db="UniProtKB">
        <authorList>
            <consortium name="Ensembl"/>
        </authorList>
    </citation>
    <scope>IDENTIFICATION</scope>
</reference>